<dbReference type="AlphaFoldDB" id="A0AAN8G4H7"/>
<accession>A0AAN8G4H7</accession>
<gene>
    <name evidence="1" type="ORF">SNE40_021484</name>
</gene>
<comment type="caution">
    <text evidence="1">The sequence shown here is derived from an EMBL/GenBank/DDBJ whole genome shotgun (WGS) entry which is preliminary data.</text>
</comment>
<protein>
    <submittedName>
        <fullName evidence="1">Uncharacterized protein</fullName>
    </submittedName>
</protein>
<dbReference type="EMBL" id="JAZGQO010000018">
    <property type="protein sequence ID" value="KAK6167461.1"/>
    <property type="molecule type" value="Genomic_DNA"/>
</dbReference>
<evidence type="ECO:0000313" key="2">
    <source>
        <dbReference type="Proteomes" id="UP001347796"/>
    </source>
</evidence>
<organism evidence="1 2">
    <name type="scientific">Patella caerulea</name>
    <name type="common">Rayed Mediterranean limpet</name>
    <dbReference type="NCBI Taxonomy" id="87958"/>
    <lineage>
        <taxon>Eukaryota</taxon>
        <taxon>Metazoa</taxon>
        <taxon>Spiralia</taxon>
        <taxon>Lophotrochozoa</taxon>
        <taxon>Mollusca</taxon>
        <taxon>Gastropoda</taxon>
        <taxon>Patellogastropoda</taxon>
        <taxon>Patelloidea</taxon>
        <taxon>Patellidae</taxon>
        <taxon>Patella</taxon>
    </lineage>
</organism>
<sequence>MNCVVDNTLPSEHSLVNFICDVTRPRPKKIKRETRKISSIDAAAINTALKPMSGASVDELVSDYNDRMGNLLTTKVLQDKTRALWLNDVIHRHKIELRRLERKFKANSLEINRQFFLDKRSAHNRLTADTLNFYHHNKTQNADQKQFFQIIDDIIGEKKSQTATLPNHTDPEALAQSFSDIFTQKV</sequence>
<evidence type="ECO:0000313" key="1">
    <source>
        <dbReference type="EMBL" id="KAK6167461.1"/>
    </source>
</evidence>
<proteinExistence type="predicted"/>
<keyword evidence="2" id="KW-1185">Reference proteome</keyword>
<dbReference type="Proteomes" id="UP001347796">
    <property type="component" value="Unassembled WGS sequence"/>
</dbReference>
<name>A0AAN8G4H7_PATCE</name>
<reference evidence="1 2" key="1">
    <citation type="submission" date="2024-01" db="EMBL/GenBank/DDBJ databases">
        <title>The genome of the rayed Mediterranean limpet Patella caerulea (Linnaeus, 1758).</title>
        <authorList>
            <person name="Anh-Thu Weber A."/>
            <person name="Halstead-Nussloch G."/>
        </authorList>
    </citation>
    <scope>NUCLEOTIDE SEQUENCE [LARGE SCALE GENOMIC DNA]</scope>
    <source>
        <strain evidence="1">AATW-2023a</strain>
        <tissue evidence="1">Whole specimen</tissue>
    </source>
</reference>